<keyword evidence="5" id="KW-1185">Reference proteome</keyword>
<reference evidence="3" key="1">
    <citation type="submission" date="2023-06" db="EMBL/GenBank/DDBJ databases">
        <authorList>
            <person name="Kurt Z."/>
        </authorList>
    </citation>
    <scope>NUCLEOTIDE SEQUENCE</scope>
</reference>
<dbReference type="InterPro" id="IPR032675">
    <property type="entry name" value="LRR_dom_sf"/>
</dbReference>
<dbReference type="AlphaFoldDB" id="A0AA86QII4"/>
<evidence type="ECO:0000256" key="2">
    <source>
        <dbReference type="ARBA" id="ARBA00022737"/>
    </source>
</evidence>
<evidence type="ECO:0000313" key="3">
    <source>
        <dbReference type="EMBL" id="CAI9958868.1"/>
    </source>
</evidence>
<dbReference type="PANTHER" id="PTHR46652">
    <property type="entry name" value="LEUCINE-RICH REPEAT AND IQ DOMAIN-CONTAINING PROTEIN 1-RELATED"/>
    <property type="match status" value="1"/>
</dbReference>
<dbReference type="PANTHER" id="PTHR46652:SF3">
    <property type="entry name" value="LEUCINE-RICH REPEAT-CONTAINING PROTEIN 9"/>
    <property type="match status" value="1"/>
</dbReference>
<dbReference type="InterPro" id="IPR050836">
    <property type="entry name" value="SDS22/Internalin_LRR"/>
</dbReference>
<sequence length="255" mass="30223">MRQNECVQYLQQIYPILSTQKQLKQKTVFSADQHQFYYHLYMKYTNDPLNVSQIQEDSQDKDVQMSYLDPEEQYLDADLYGFKYLLTTLHIQNVNLCNLNSLSCLMNLRQLNVSQNGIVDITPVQYLINLKFLDFSFNRVVDISVLRFLTSLTHIAMISNNIVDVFPLSYLRNLRELYATFNRIMFVSPLMNLNLRVIELSNITIQLMLIFQIINNKIRNKYIVKRQYNQIPKEIALVLLIQINNVKYLPLHHMN</sequence>
<protein>
    <submittedName>
        <fullName evidence="3">Leucine-rich repeat domain-containing protein</fullName>
    </submittedName>
    <submittedName>
        <fullName evidence="4">Leucine-rich_repeat domain-containing protein</fullName>
    </submittedName>
</protein>
<accession>A0AA86QII4</accession>
<dbReference type="EMBL" id="CAXDID020000502">
    <property type="protein sequence ID" value="CAL6097693.1"/>
    <property type="molecule type" value="Genomic_DNA"/>
</dbReference>
<dbReference type="Proteomes" id="UP001642409">
    <property type="component" value="Unassembled WGS sequence"/>
</dbReference>
<keyword evidence="2" id="KW-0677">Repeat</keyword>
<proteinExistence type="predicted"/>
<evidence type="ECO:0000256" key="1">
    <source>
        <dbReference type="ARBA" id="ARBA00022614"/>
    </source>
</evidence>
<name>A0AA86QII4_9EUKA</name>
<keyword evidence="1" id="KW-0433">Leucine-rich repeat</keyword>
<dbReference type="EMBL" id="CATOUU010000910">
    <property type="protein sequence ID" value="CAI9958868.1"/>
    <property type="molecule type" value="Genomic_DNA"/>
</dbReference>
<organism evidence="3">
    <name type="scientific">Hexamita inflata</name>
    <dbReference type="NCBI Taxonomy" id="28002"/>
    <lineage>
        <taxon>Eukaryota</taxon>
        <taxon>Metamonada</taxon>
        <taxon>Diplomonadida</taxon>
        <taxon>Hexamitidae</taxon>
        <taxon>Hexamitinae</taxon>
        <taxon>Hexamita</taxon>
    </lineage>
</organism>
<dbReference type="SUPFAM" id="SSF52058">
    <property type="entry name" value="L domain-like"/>
    <property type="match status" value="1"/>
</dbReference>
<dbReference type="Gene3D" id="3.80.10.10">
    <property type="entry name" value="Ribonuclease Inhibitor"/>
    <property type="match status" value="1"/>
</dbReference>
<dbReference type="PROSITE" id="PS51450">
    <property type="entry name" value="LRR"/>
    <property type="match status" value="2"/>
</dbReference>
<evidence type="ECO:0000313" key="4">
    <source>
        <dbReference type="EMBL" id="CAL6097693.1"/>
    </source>
</evidence>
<evidence type="ECO:0000313" key="5">
    <source>
        <dbReference type="Proteomes" id="UP001642409"/>
    </source>
</evidence>
<gene>
    <name evidence="3" type="ORF">HINF_LOCUS46513</name>
    <name evidence="4" type="ORF">HINF_LOCUS69243</name>
</gene>
<reference evidence="4 5" key="2">
    <citation type="submission" date="2024-07" db="EMBL/GenBank/DDBJ databases">
        <authorList>
            <person name="Akdeniz Z."/>
        </authorList>
    </citation>
    <scope>NUCLEOTIDE SEQUENCE [LARGE SCALE GENOMIC DNA]</scope>
</reference>
<comment type="caution">
    <text evidence="3">The sequence shown here is derived from an EMBL/GenBank/DDBJ whole genome shotgun (WGS) entry which is preliminary data.</text>
</comment>
<dbReference type="InterPro" id="IPR001611">
    <property type="entry name" value="Leu-rich_rpt"/>
</dbReference>